<dbReference type="InterPro" id="IPR010331">
    <property type="entry name" value="ExoD"/>
</dbReference>
<dbReference type="EMBL" id="BLJN01000005">
    <property type="protein sequence ID" value="GFE82993.1"/>
    <property type="molecule type" value="Genomic_DNA"/>
</dbReference>
<protein>
    <submittedName>
        <fullName evidence="2">ABC transporter permease</fullName>
    </submittedName>
</protein>
<proteinExistence type="predicted"/>
<sequence>MESAAPERTADRHSALSELLSQIAEDESRERVSTGDLLAMAGDRAFGALIFVFALPNLVPTPPGTSAILGLPLIILSFQLLYGRRTPWLPKAISVRSIARSDLASVVRRTTPVLKRIERVLKPRLSWLVTAFSERLLALLMLILSVILFLPIPLGNIFPAAAMCIIALALIEHDGLAALFGVLIGAGSVLIVWGALLAVLKAILLALEHFAGV</sequence>
<dbReference type="Proteomes" id="UP000445000">
    <property type="component" value="Unassembled WGS sequence"/>
</dbReference>
<dbReference type="PANTHER" id="PTHR41795:SF1">
    <property type="entry name" value="EXOPOLYSACCHARIDE SYNTHESIS PROTEIN"/>
    <property type="match status" value="1"/>
</dbReference>
<dbReference type="PIRSF" id="PIRSF033239">
    <property type="entry name" value="ExoD"/>
    <property type="match status" value="1"/>
</dbReference>
<dbReference type="RefSeq" id="WP_161814617.1">
    <property type="nucleotide sequence ID" value="NZ_BLJN01000005.1"/>
</dbReference>
<comment type="caution">
    <text evidence="2">The sequence shown here is derived from an EMBL/GenBank/DDBJ whole genome shotgun (WGS) entry which is preliminary data.</text>
</comment>
<dbReference type="PANTHER" id="PTHR41795">
    <property type="entry name" value="EXOPOLYSACCHARIDE SYNTHESIS PROTEIN"/>
    <property type="match status" value="1"/>
</dbReference>
<dbReference type="Pfam" id="PF06055">
    <property type="entry name" value="ExoD"/>
    <property type="match status" value="1"/>
</dbReference>
<keyword evidence="1" id="KW-0812">Transmembrane</keyword>
<accession>A0A829YJG8</accession>
<keyword evidence="1" id="KW-0472">Membrane</keyword>
<evidence type="ECO:0000313" key="3">
    <source>
        <dbReference type="Proteomes" id="UP000445000"/>
    </source>
</evidence>
<feature type="transmembrane region" description="Helical" evidence="1">
    <location>
        <begin position="125"/>
        <end position="148"/>
    </location>
</feature>
<feature type="transmembrane region" description="Helical" evidence="1">
    <location>
        <begin position="65"/>
        <end position="82"/>
    </location>
</feature>
<evidence type="ECO:0000256" key="1">
    <source>
        <dbReference type="SAM" id="Phobius"/>
    </source>
</evidence>
<evidence type="ECO:0000313" key="2">
    <source>
        <dbReference type="EMBL" id="GFE82993.1"/>
    </source>
</evidence>
<reference evidence="3" key="1">
    <citation type="submission" date="2020-01" db="EMBL/GenBank/DDBJ databases">
        <title>'Steroidobacter agaridevorans' sp. nov., agar-degrading bacteria isolated from rhizosphere soils.</title>
        <authorList>
            <person name="Ikenaga M."/>
            <person name="Kataoka M."/>
            <person name="Murouchi A."/>
            <person name="Katsuragi S."/>
            <person name="Sakai M."/>
        </authorList>
    </citation>
    <scope>NUCLEOTIDE SEQUENCE [LARGE SCALE GENOMIC DNA]</scope>
    <source>
        <strain evidence="3">YU21-B</strain>
    </source>
</reference>
<keyword evidence="3" id="KW-1185">Reference proteome</keyword>
<dbReference type="AlphaFoldDB" id="A0A829YJG8"/>
<name>A0A829YJG8_9GAMM</name>
<feature type="transmembrane region" description="Helical" evidence="1">
    <location>
        <begin position="178"/>
        <end position="207"/>
    </location>
</feature>
<keyword evidence="1" id="KW-1133">Transmembrane helix</keyword>
<organism evidence="2 3">
    <name type="scientific">Steroidobacter agaridevorans</name>
    <dbReference type="NCBI Taxonomy" id="2695856"/>
    <lineage>
        <taxon>Bacteria</taxon>
        <taxon>Pseudomonadati</taxon>
        <taxon>Pseudomonadota</taxon>
        <taxon>Gammaproteobacteria</taxon>
        <taxon>Steroidobacterales</taxon>
        <taxon>Steroidobacteraceae</taxon>
        <taxon>Steroidobacter</taxon>
    </lineage>
</organism>
<gene>
    <name evidence="2" type="ORF">GCM10011487_49930</name>
</gene>
<feature type="transmembrane region" description="Helical" evidence="1">
    <location>
        <begin position="154"/>
        <end position="171"/>
    </location>
</feature>